<reference evidence="3" key="1">
    <citation type="submission" date="2013-12" db="EMBL/GenBank/DDBJ databases">
        <authorList>
            <person name="Omoto C.K."/>
            <person name="Sibley D."/>
            <person name="Venepally P."/>
            <person name="Hadjithomas M."/>
            <person name="Karamycheva S."/>
            <person name="Brunk B."/>
            <person name="Roos D."/>
            <person name="Caler E."/>
            <person name="Lorenzi H."/>
        </authorList>
    </citation>
    <scope>NUCLEOTIDE SEQUENCE</scope>
</reference>
<dbReference type="Proteomes" id="UP000019763">
    <property type="component" value="Unassembled WGS sequence"/>
</dbReference>
<dbReference type="GO" id="GO:0008179">
    <property type="term" value="F:adenylate cyclase binding"/>
    <property type="evidence" value="ECO:0007669"/>
    <property type="project" value="TreeGrafter"/>
</dbReference>
<dbReference type="OMA" id="SCKSGDM"/>
<feature type="domain" description="C-CAP/cofactor C-like" evidence="2">
    <location>
        <begin position="1"/>
        <end position="144"/>
    </location>
</feature>
<dbReference type="InterPro" id="IPR036223">
    <property type="entry name" value="CAP_C_sf"/>
</dbReference>
<dbReference type="PANTHER" id="PTHR10652">
    <property type="entry name" value="ADENYLYL CYCLASE-ASSOCIATED PROTEIN"/>
    <property type="match status" value="1"/>
</dbReference>
<accession>A0A023AZU5</accession>
<dbReference type="GO" id="GO:0003779">
    <property type="term" value="F:actin binding"/>
    <property type="evidence" value="ECO:0007669"/>
    <property type="project" value="InterPro"/>
</dbReference>
<dbReference type="Pfam" id="PF08603">
    <property type="entry name" value="CAP_C"/>
    <property type="match status" value="1"/>
</dbReference>
<dbReference type="GO" id="GO:0019933">
    <property type="term" value="P:cAMP-mediated signaling"/>
    <property type="evidence" value="ECO:0007669"/>
    <property type="project" value="TreeGrafter"/>
</dbReference>
<comment type="similarity">
    <text evidence="1">Belongs to the CAP family.</text>
</comment>
<organism evidence="3 4">
    <name type="scientific">Gregarina niphandrodes</name>
    <name type="common">Septate eugregarine</name>
    <dbReference type="NCBI Taxonomy" id="110365"/>
    <lineage>
        <taxon>Eukaryota</taxon>
        <taxon>Sar</taxon>
        <taxon>Alveolata</taxon>
        <taxon>Apicomplexa</taxon>
        <taxon>Conoidasida</taxon>
        <taxon>Gregarinasina</taxon>
        <taxon>Eugregarinorida</taxon>
        <taxon>Gregarinidae</taxon>
        <taxon>Gregarina</taxon>
    </lineage>
</organism>
<keyword evidence="4" id="KW-1185">Reference proteome</keyword>
<sequence>MSSITFKEPNRYFIENVKDEEVVLGGENGEHQLAMRHAVMISKCHNAVIHLKGKCNKVELDHCTKVTVIVPAVVSSVDMQKSASCEIHVEQRCPGISIDDCNSMSIYVPRDSMEFIEVASSGGGSANLFVPTEEDPTEFKEYPIPFQFVHKFKGSKLVSEVSPLYTH</sequence>
<dbReference type="RefSeq" id="XP_011132694.1">
    <property type="nucleotide sequence ID" value="XM_011134392.1"/>
</dbReference>
<proteinExistence type="inferred from homology"/>
<gene>
    <name evidence="3" type="ORF">GNI_148220</name>
</gene>
<name>A0A023AZU5_GRENI</name>
<dbReference type="InterPro" id="IPR001837">
    <property type="entry name" value="Adenylate_cyclase-assoc_CAP"/>
</dbReference>
<dbReference type="eggNOG" id="KOG2675">
    <property type="taxonomic scope" value="Eukaryota"/>
</dbReference>
<dbReference type="PANTHER" id="PTHR10652:SF0">
    <property type="entry name" value="ADENYLYL CYCLASE-ASSOCIATED PROTEIN"/>
    <property type="match status" value="1"/>
</dbReference>
<evidence type="ECO:0000313" key="4">
    <source>
        <dbReference type="Proteomes" id="UP000019763"/>
    </source>
</evidence>
<dbReference type="SUPFAM" id="SSF69340">
    <property type="entry name" value="C-terminal domain of adenylylcyclase associated protein"/>
    <property type="match status" value="1"/>
</dbReference>
<protein>
    <submittedName>
        <fullName evidence="3">Adenylyl cyclase-associated protein</fullName>
    </submittedName>
</protein>
<dbReference type="InterPro" id="IPR017901">
    <property type="entry name" value="C-CAP_CF_C-like"/>
</dbReference>
<dbReference type="InterPro" id="IPR016098">
    <property type="entry name" value="CAP/MinC_C"/>
</dbReference>
<dbReference type="PROSITE" id="PS51329">
    <property type="entry name" value="C_CAP_COFACTOR_C"/>
    <property type="match status" value="1"/>
</dbReference>
<evidence type="ECO:0000259" key="2">
    <source>
        <dbReference type="PROSITE" id="PS51329"/>
    </source>
</evidence>
<dbReference type="GO" id="GO:0005737">
    <property type="term" value="C:cytoplasm"/>
    <property type="evidence" value="ECO:0007669"/>
    <property type="project" value="TreeGrafter"/>
</dbReference>
<dbReference type="SMART" id="SM00673">
    <property type="entry name" value="CARP"/>
    <property type="match status" value="2"/>
</dbReference>
<dbReference type="AlphaFoldDB" id="A0A023AZU5"/>
<dbReference type="InterPro" id="IPR013912">
    <property type="entry name" value="Adenylate_cyclase-assoc_CAP_C"/>
</dbReference>
<dbReference type="VEuPathDB" id="CryptoDB:GNI_148220"/>
<dbReference type="OrthoDB" id="1601at2759"/>
<dbReference type="GeneID" id="22915185"/>
<dbReference type="InterPro" id="IPR006599">
    <property type="entry name" value="CARP_motif"/>
</dbReference>
<evidence type="ECO:0000256" key="1">
    <source>
        <dbReference type="ARBA" id="ARBA00007659"/>
    </source>
</evidence>
<evidence type="ECO:0000313" key="3">
    <source>
        <dbReference type="EMBL" id="EZG44379.1"/>
    </source>
</evidence>
<dbReference type="GO" id="GO:0007015">
    <property type="term" value="P:actin filament organization"/>
    <property type="evidence" value="ECO:0007669"/>
    <property type="project" value="TreeGrafter"/>
</dbReference>
<dbReference type="EMBL" id="AFNH02001102">
    <property type="protein sequence ID" value="EZG44379.1"/>
    <property type="molecule type" value="Genomic_DNA"/>
</dbReference>
<comment type="caution">
    <text evidence="3">The sequence shown here is derived from an EMBL/GenBank/DDBJ whole genome shotgun (WGS) entry which is preliminary data.</text>
</comment>
<dbReference type="Gene3D" id="2.160.20.70">
    <property type="match status" value="1"/>
</dbReference>